<evidence type="ECO:0000313" key="3">
    <source>
        <dbReference type="Proteomes" id="UP000192578"/>
    </source>
</evidence>
<dbReference type="AlphaFoldDB" id="A0A9X6NIV2"/>
<protein>
    <submittedName>
        <fullName evidence="2">Uncharacterized protein</fullName>
    </submittedName>
</protein>
<feature type="compositionally biased region" description="Low complexity" evidence="1">
    <location>
        <begin position="114"/>
        <end position="129"/>
    </location>
</feature>
<reference evidence="3" key="1">
    <citation type="submission" date="2017-01" db="EMBL/GenBank/DDBJ databases">
        <title>Comparative genomics of anhydrobiosis in the tardigrade Hypsibius dujardini.</title>
        <authorList>
            <person name="Yoshida Y."/>
            <person name="Koutsovoulos G."/>
            <person name="Laetsch D."/>
            <person name="Stevens L."/>
            <person name="Kumar S."/>
            <person name="Horikawa D."/>
            <person name="Ishino K."/>
            <person name="Komine S."/>
            <person name="Tomita M."/>
            <person name="Blaxter M."/>
            <person name="Arakawa K."/>
        </authorList>
    </citation>
    <scope>NUCLEOTIDE SEQUENCE [LARGE SCALE GENOMIC DNA]</scope>
    <source>
        <strain evidence="3">Z151</strain>
    </source>
</reference>
<proteinExistence type="predicted"/>
<sequence>MVRQNNTDSMAKALSDSITASPIPFPGLRPQLSRIPIPDCDHSFPRNPIRTTPQFPRIPFPGLRPQLPRDPIPGLRPQFPRDPIPGNYDHNFSDPFPGLRTTASPTDPIPGLRHSFPGSHSGTSTTSFSDPIPGLRTQSPDPIPGTSTTVSRISHSRTTTTASPDPFPGDFDHSFPGSHSRDFEQEGNGRTRSGSSLSSFNACHGFYLI</sequence>
<dbReference type="EMBL" id="MTYJ01000488">
    <property type="protein sequence ID" value="OWA54942.1"/>
    <property type="molecule type" value="Genomic_DNA"/>
</dbReference>
<feature type="compositionally biased region" description="Basic and acidic residues" evidence="1">
    <location>
        <begin position="179"/>
        <end position="189"/>
    </location>
</feature>
<dbReference type="Proteomes" id="UP000192578">
    <property type="component" value="Unassembled WGS sequence"/>
</dbReference>
<keyword evidence="3" id="KW-1185">Reference proteome</keyword>
<accession>A0A9X6NIV2</accession>
<name>A0A9X6NIV2_HYPEX</name>
<evidence type="ECO:0000313" key="2">
    <source>
        <dbReference type="EMBL" id="OWA54942.1"/>
    </source>
</evidence>
<feature type="region of interest" description="Disordered" evidence="1">
    <location>
        <begin position="51"/>
        <end position="71"/>
    </location>
</feature>
<feature type="region of interest" description="Disordered" evidence="1">
    <location>
        <begin position="98"/>
        <end position="196"/>
    </location>
</feature>
<organism evidence="2 3">
    <name type="scientific">Hypsibius exemplaris</name>
    <name type="common">Freshwater tardigrade</name>
    <dbReference type="NCBI Taxonomy" id="2072580"/>
    <lineage>
        <taxon>Eukaryota</taxon>
        <taxon>Metazoa</taxon>
        <taxon>Ecdysozoa</taxon>
        <taxon>Tardigrada</taxon>
        <taxon>Eutardigrada</taxon>
        <taxon>Parachela</taxon>
        <taxon>Hypsibioidea</taxon>
        <taxon>Hypsibiidae</taxon>
        <taxon>Hypsibius</taxon>
    </lineage>
</organism>
<comment type="caution">
    <text evidence="2">The sequence shown here is derived from an EMBL/GenBank/DDBJ whole genome shotgun (WGS) entry which is preliminary data.</text>
</comment>
<feature type="region of interest" description="Disordered" evidence="1">
    <location>
        <begin position="1"/>
        <end position="22"/>
    </location>
</feature>
<feature type="compositionally biased region" description="Polar residues" evidence="1">
    <location>
        <begin position="136"/>
        <end position="163"/>
    </location>
</feature>
<evidence type="ECO:0000256" key="1">
    <source>
        <dbReference type="SAM" id="MobiDB-lite"/>
    </source>
</evidence>
<gene>
    <name evidence="2" type="ORF">BV898_19329</name>
</gene>